<accession>A0A0G4FDW2</accession>
<name>A0A0G4FDW2_9ALVE</name>
<dbReference type="AlphaFoldDB" id="A0A0G4FDW2"/>
<gene>
    <name evidence="2" type="ORF">Cvel_16444</name>
</gene>
<dbReference type="PhylomeDB" id="A0A0G4FDW2"/>
<feature type="region of interest" description="Disordered" evidence="1">
    <location>
        <begin position="259"/>
        <end position="282"/>
    </location>
</feature>
<sequence length="550" mass="61299">MVQPYVLPTPPTVETYSAVLPLFKYSKVEDWLQDVRFWAEDTASLDTLKGIYTTLRNAALGNNAVRDRLLEIHKSNPVPTISAINAKDEAKALKYDEDLRQWVTQTLIPEMRSREGVRETEEKDRVMMGILWFPSLANRGYSIFSNMMLFSQLLEFASRVQLPALPDPLLASLFMKTVTPANTTWLTNETVTGANNRKFPAISTWPRLKQFLSDWLNHLPARDPNRDTSRTLTVEVYLQFINALQVEVKKVPIKAVVGGTGNVGKEKPKPSGSDNSGGGGNEVAKKFKLKKKSWARVEEALKKVPYQKNWQPRSASNGHVQNVADGAVFCVGEGGDEEFFDCEETDEFFDCVSGNTEDCRAADFEGEGLIAEKARSSRPQLRVNLDSQCSFTLCFRGAVQGRIVREWPCVSRYREVWGQRAIAQTTTRGIVRFHFRIPDGRIKGVLLLCNLLDDESVGCLVHCPELSRFDGTATLRDAHGNLVRISLDPSPDSPTYPFYASALGDRDEVASTGLDECEHKSLLALVTSTLGCHGKEKEGGSTTTIRVPTK</sequence>
<evidence type="ECO:0000256" key="1">
    <source>
        <dbReference type="SAM" id="MobiDB-lite"/>
    </source>
</evidence>
<proteinExistence type="predicted"/>
<protein>
    <submittedName>
        <fullName evidence="2">Uncharacterized protein</fullName>
    </submittedName>
</protein>
<reference evidence="2" key="1">
    <citation type="submission" date="2014-11" db="EMBL/GenBank/DDBJ databases">
        <authorList>
            <person name="Otto D Thomas"/>
            <person name="Naeem Raeece"/>
        </authorList>
    </citation>
    <scope>NUCLEOTIDE SEQUENCE</scope>
</reference>
<evidence type="ECO:0000313" key="2">
    <source>
        <dbReference type="EMBL" id="CEM11149.1"/>
    </source>
</evidence>
<organism evidence="2">
    <name type="scientific">Chromera velia CCMP2878</name>
    <dbReference type="NCBI Taxonomy" id="1169474"/>
    <lineage>
        <taxon>Eukaryota</taxon>
        <taxon>Sar</taxon>
        <taxon>Alveolata</taxon>
        <taxon>Colpodellida</taxon>
        <taxon>Chromeraceae</taxon>
        <taxon>Chromera</taxon>
    </lineage>
</organism>
<dbReference type="EMBL" id="CDMZ01000294">
    <property type="protein sequence ID" value="CEM11149.1"/>
    <property type="molecule type" value="Genomic_DNA"/>
</dbReference>
<dbReference type="VEuPathDB" id="CryptoDB:Cvel_16444"/>